<feature type="signal peptide" evidence="1">
    <location>
        <begin position="1"/>
        <end position="20"/>
    </location>
</feature>
<name>A0A8S1DQW9_9INSE</name>
<dbReference type="EMBL" id="CADEPI010000465">
    <property type="protein sequence ID" value="CAB3386246.1"/>
    <property type="molecule type" value="Genomic_DNA"/>
</dbReference>
<dbReference type="Proteomes" id="UP000494165">
    <property type="component" value="Unassembled WGS sequence"/>
</dbReference>
<sequence length="79" mass="8932">MAKKILCLILCTVLMTAVLAQDKVDKAVQSELLHDVVDRLIQDANNNRKGAARQARGFDNEGPMRAMNKREFEETIYDP</sequence>
<proteinExistence type="predicted"/>
<dbReference type="AlphaFoldDB" id="A0A8S1DQW9"/>
<comment type="caution">
    <text evidence="2">The sequence shown here is derived from an EMBL/GenBank/DDBJ whole genome shotgun (WGS) entry which is preliminary data.</text>
</comment>
<keyword evidence="3" id="KW-1185">Reference proteome</keyword>
<feature type="chain" id="PRO_5035906881" evidence="1">
    <location>
        <begin position="21"/>
        <end position="79"/>
    </location>
</feature>
<evidence type="ECO:0000313" key="2">
    <source>
        <dbReference type="EMBL" id="CAB3386246.1"/>
    </source>
</evidence>
<keyword evidence="1" id="KW-0732">Signal</keyword>
<accession>A0A8S1DQW9</accession>
<gene>
    <name evidence="2" type="ORF">CLODIP_2_CD02852</name>
</gene>
<reference evidence="2 3" key="1">
    <citation type="submission" date="2020-04" db="EMBL/GenBank/DDBJ databases">
        <authorList>
            <person name="Alioto T."/>
            <person name="Alioto T."/>
            <person name="Gomez Garrido J."/>
        </authorList>
    </citation>
    <scope>NUCLEOTIDE SEQUENCE [LARGE SCALE GENOMIC DNA]</scope>
</reference>
<organism evidence="2 3">
    <name type="scientific">Cloeon dipterum</name>
    <dbReference type="NCBI Taxonomy" id="197152"/>
    <lineage>
        <taxon>Eukaryota</taxon>
        <taxon>Metazoa</taxon>
        <taxon>Ecdysozoa</taxon>
        <taxon>Arthropoda</taxon>
        <taxon>Hexapoda</taxon>
        <taxon>Insecta</taxon>
        <taxon>Pterygota</taxon>
        <taxon>Palaeoptera</taxon>
        <taxon>Ephemeroptera</taxon>
        <taxon>Pisciforma</taxon>
        <taxon>Baetidae</taxon>
        <taxon>Cloeon</taxon>
    </lineage>
</organism>
<evidence type="ECO:0000313" key="3">
    <source>
        <dbReference type="Proteomes" id="UP000494165"/>
    </source>
</evidence>
<protein>
    <submittedName>
        <fullName evidence="2">Uncharacterized protein</fullName>
    </submittedName>
</protein>
<evidence type="ECO:0000256" key="1">
    <source>
        <dbReference type="SAM" id="SignalP"/>
    </source>
</evidence>